<evidence type="ECO:0000313" key="4">
    <source>
        <dbReference type="EMBL" id="TPW29437.1"/>
    </source>
</evidence>
<feature type="domain" description="Rcc01698-like C-terminal" evidence="3">
    <location>
        <begin position="1025"/>
        <end position="1123"/>
    </location>
</feature>
<evidence type="ECO:0000259" key="3">
    <source>
        <dbReference type="Pfam" id="PF23666"/>
    </source>
</evidence>
<organism evidence="4 5">
    <name type="scientific">Martelella alba</name>
    <dbReference type="NCBI Taxonomy" id="2590451"/>
    <lineage>
        <taxon>Bacteria</taxon>
        <taxon>Pseudomonadati</taxon>
        <taxon>Pseudomonadota</taxon>
        <taxon>Alphaproteobacteria</taxon>
        <taxon>Hyphomicrobiales</taxon>
        <taxon>Aurantimonadaceae</taxon>
        <taxon>Martelella</taxon>
    </lineage>
</organism>
<dbReference type="Proteomes" id="UP000318801">
    <property type="component" value="Unassembled WGS sequence"/>
</dbReference>
<dbReference type="EMBL" id="VHLG01000009">
    <property type="protein sequence ID" value="TPW29437.1"/>
    <property type="molecule type" value="Genomic_DNA"/>
</dbReference>
<dbReference type="InterPro" id="IPR056490">
    <property type="entry name" value="Rcc01698_C"/>
</dbReference>
<proteinExistence type="predicted"/>
<feature type="domain" description="Tip attachment protein J" evidence="2">
    <location>
        <begin position="776"/>
        <end position="934"/>
    </location>
</feature>
<comment type="caution">
    <text evidence="4">The sequence shown here is derived from an EMBL/GenBank/DDBJ whole genome shotgun (WGS) entry which is preliminary data.</text>
</comment>
<dbReference type="RefSeq" id="WP_141149633.1">
    <property type="nucleotide sequence ID" value="NZ_VHLG01000009.1"/>
</dbReference>
<accession>A0A506UCF1</accession>
<keyword evidence="5" id="KW-1185">Reference proteome</keyword>
<evidence type="ECO:0000259" key="1">
    <source>
        <dbReference type="Pfam" id="PF13547"/>
    </source>
</evidence>
<gene>
    <name evidence="4" type="ORF">FJU08_13960</name>
</gene>
<protein>
    <recommendedName>
        <fullName evidence="6">Tail protein</fullName>
    </recommendedName>
</protein>
<dbReference type="InterPro" id="IPR025195">
    <property type="entry name" value="GTA_TIM_dom"/>
</dbReference>
<dbReference type="InterPro" id="IPR017853">
    <property type="entry name" value="GH"/>
</dbReference>
<dbReference type="Pfam" id="PF13550">
    <property type="entry name" value="Phage-tail_3"/>
    <property type="match status" value="1"/>
</dbReference>
<dbReference type="AlphaFoldDB" id="A0A506UCF1"/>
<name>A0A506UCF1_9HYPH</name>
<dbReference type="OrthoDB" id="8445115at2"/>
<reference evidence="4 5" key="1">
    <citation type="submission" date="2019-06" db="EMBL/GenBank/DDBJ databases">
        <authorList>
            <person name="Li M."/>
        </authorList>
    </citation>
    <scope>NUCLEOTIDE SEQUENCE [LARGE SCALE GENOMIC DNA]</scope>
    <source>
        <strain evidence="4 5">BGMRC2036</strain>
    </source>
</reference>
<dbReference type="Pfam" id="PF23666">
    <property type="entry name" value="Rcc01698_C"/>
    <property type="match status" value="1"/>
</dbReference>
<dbReference type="InterPro" id="IPR032876">
    <property type="entry name" value="J_dom"/>
</dbReference>
<dbReference type="SUPFAM" id="SSF51445">
    <property type="entry name" value="(Trans)glycosidases"/>
    <property type="match status" value="1"/>
</dbReference>
<evidence type="ECO:0000313" key="5">
    <source>
        <dbReference type="Proteomes" id="UP000318801"/>
    </source>
</evidence>
<evidence type="ECO:0008006" key="6">
    <source>
        <dbReference type="Google" id="ProtNLM"/>
    </source>
</evidence>
<evidence type="ECO:0000259" key="2">
    <source>
        <dbReference type="Pfam" id="PF13550"/>
    </source>
</evidence>
<dbReference type="CDD" id="cd19607">
    <property type="entry name" value="GTA_TIM-barrel-like"/>
    <property type="match status" value="1"/>
</dbReference>
<feature type="domain" description="GTA TIM-barrel-like" evidence="1">
    <location>
        <begin position="426"/>
        <end position="715"/>
    </location>
</feature>
<sequence length="1279" mass="136875">MATILLQVAGTVAGSAFGPFGALAGRALGALAGSAIDSRLFGGGKTSSGQHLGTARLGGVDEGSPLPRAYGSVRLGGTLIWATRFEEVSTIERSGGKASGAKTETFSYLGNFAFGICEGPIAAIRRVWVDGGELDLTTVEMRVYTGGNDQMPDPLIEAKQGAGNAPAYRGLAYVVFERLPLDDYGNRIPVVQFEVLRPTGTLESDIRAITIIPGATEHGLCPFPVTENGGPGRQNILNRNNLMRATDWDASIDELMALCPNLESVALVVAWFGDDLRAGDCVLMPGVETAQRNGESTPWRVSGITRAAARVISSNAGGAAYGGTPNDAGLVAAIADLKARGLKVFLYPFVMMDIPGDNALPDPYGGSAQPAYPWRGRITCDPAIGMAGTADQTAIAASQITTFMGSAVAEQFTAEQGSITYSGTGWGYRRFILHYAHLAETAGGIDGFIIGSEMRALTAIRDENGNFPFVDGLVSLAGAVRSIVGDTTALTYAADWSEYFGYHSADGDVFFNLDTLWACDAIDAVGIDNYMPLSDWRDEDLASASPDGFRLANDVSALKSNITSGEGFDWYYASGDDRDARLRTAITDGLAGKPWVFRYKDIEGWWSNYHYERSGGAEHTSPTAWQPGMKPVWFTELGCPAIDAGANQPNVFFDPKSTESAFPYFSAGIRSDVTQRRFAEAHLSYWSSAAAPAGMVDPDKIFLWCWDARPFPTFPSDIAVWSDGGNWSRGHWLNGRLGASTLGDTIEAILQDHGFGDFDAGQVSDDLIGYQQAELASARDLLEPLLDFGLVDVREDCGVLTFRSRLRASLAPVELPILVDQPGEPQWSEKLLHEADIAGEVAAVFSDASSDYEQATVRSSRMLVNNDRVAMHSLPAVFSESGARLMADNLLRDGRIAKRELTFSLSPQCLDIELGDVIALESGPAGRFMVTGLEQHEAIEVTARAFSPAVSAASFDEPSLPRQPRLSPSGFAPRIILMDLARYSGDNAESFAMIAAFSKPWQRLILSSSSQSEGYSMRMTVDRPASTGTVAAALGTGVSGRFDYSQSLVIALDFGAFASGTRLAVLNGANRLAVRAANGEFEIIGYLNAVETEPGVWTLSGLLRGLAGTEDAMAAGSTIGADAVLLDQAVVPIGLTAEERGLARNYLVETSLGQIDPSGPYAFIGGNRAETPLSPVHLRGQRKGNNDVAFSWIRRSRIDADDWAAVDVPLDEDSEAYRLEVLDSGAAVRLVEIDTTAFLYTEEMQIADFGSVPESISVRLRQIGRKVPLGVALEQSIQF</sequence>
<dbReference type="Gene3D" id="3.20.20.80">
    <property type="entry name" value="Glycosidases"/>
    <property type="match status" value="1"/>
</dbReference>
<dbReference type="Pfam" id="PF13547">
    <property type="entry name" value="GTA_TIM"/>
    <property type="match status" value="1"/>
</dbReference>